<sequence length="8" mass="1022">MMWVTKNL</sequence>
<protein>
    <submittedName>
        <fullName evidence="1">Uncharacterized protein</fullName>
    </submittedName>
</protein>
<name>A0A0A1ITR1_LEUCI</name>
<organism evidence="1">
    <name type="scientific">Leuconostoc citreum</name>
    <dbReference type="NCBI Taxonomy" id="33964"/>
    <lineage>
        <taxon>Bacteria</taxon>
        <taxon>Bacillati</taxon>
        <taxon>Bacillota</taxon>
        <taxon>Bacilli</taxon>
        <taxon>Lactobacillales</taxon>
        <taxon>Lactobacillaceae</taxon>
        <taxon>Leuconostoc</taxon>
    </lineage>
</organism>
<dbReference type="EMBL" id="LM651913">
    <property type="protein sequence ID" value="CEF49507.1"/>
    <property type="molecule type" value="Genomic_DNA"/>
</dbReference>
<proteinExistence type="predicted"/>
<reference evidence="1" key="1">
    <citation type="submission" date="2014-07" db="EMBL/GenBank/DDBJ databases">
        <authorList>
            <person name="Remaud-Simeon Magali"/>
            <person name="Passerini Delphine"/>
        </authorList>
    </citation>
    <scope>NUCLEOTIDE SEQUENCE</scope>
    <source>
        <strain evidence="1">NRRL B-1299</strain>
        <plasmid evidence="1">1</plasmid>
    </source>
</reference>
<evidence type="ECO:0000313" key="1">
    <source>
        <dbReference type="EMBL" id="CEF49507.1"/>
    </source>
</evidence>
<gene>
    <name evidence="1" type="ORF">BN964_p00014</name>
</gene>
<geneLocation type="plasmid" evidence="1">
    <name>1</name>
</geneLocation>
<keyword evidence="1" id="KW-0614">Plasmid</keyword>
<accession>A0A0A1ITR1</accession>